<gene>
    <name evidence="4" type="ORF">V466_08820</name>
</gene>
<dbReference type="SUPFAM" id="SSF47336">
    <property type="entry name" value="ACP-like"/>
    <property type="match status" value="1"/>
</dbReference>
<dbReference type="InterPro" id="IPR006162">
    <property type="entry name" value="Ppantetheine_attach_site"/>
</dbReference>
<sequence>MSTTVSKKDLYATIEKIILQYCDTADLGITGIDGDVSLTQELGVDSVDFLDIVFEIEDTYKIQFPLEQWSANSPEGEKNEFKMSAFVDAVYSLVETELVEA</sequence>
<dbReference type="InterPro" id="IPR009081">
    <property type="entry name" value="PP-bd_ACP"/>
</dbReference>
<proteinExistence type="predicted"/>
<reference evidence="4 5" key="1">
    <citation type="submission" date="2013-12" db="EMBL/GenBank/DDBJ databases">
        <authorList>
            <person name="Formusa P.A."/>
            <person name="Habash M."/>
            <person name="Lee H."/>
            <person name="Trevors J.T."/>
        </authorList>
    </citation>
    <scope>NUCLEOTIDE SEQUENCE [LARGE SCALE GENOMIC DNA]</scope>
    <source>
        <strain evidence="4 5">PD30</strain>
    </source>
</reference>
<dbReference type="AlphaFoldDB" id="A0A059L5H6"/>
<dbReference type="Proteomes" id="UP000026739">
    <property type="component" value="Unassembled WGS sequence"/>
</dbReference>
<organism evidence="4 5">
    <name type="scientific">Pseudomonas mandelii PD30</name>
    <dbReference type="NCBI Taxonomy" id="1419583"/>
    <lineage>
        <taxon>Bacteria</taxon>
        <taxon>Pseudomonadati</taxon>
        <taxon>Pseudomonadota</taxon>
        <taxon>Gammaproteobacteria</taxon>
        <taxon>Pseudomonadales</taxon>
        <taxon>Pseudomonadaceae</taxon>
        <taxon>Pseudomonas</taxon>
    </lineage>
</organism>
<evidence type="ECO:0000313" key="4">
    <source>
        <dbReference type="EMBL" id="KDD69573.1"/>
    </source>
</evidence>
<keyword evidence="1" id="KW-0596">Phosphopantetheine</keyword>
<dbReference type="EMBL" id="AZQQ01000066">
    <property type="protein sequence ID" value="KDD69573.1"/>
    <property type="molecule type" value="Genomic_DNA"/>
</dbReference>
<accession>A0A059L5H6</accession>
<evidence type="ECO:0000256" key="2">
    <source>
        <dbReference type="ARBA" id="ARBA00022553"/>
    </source>
</evidence>
<dbReference type="PROSITE" id="PS00012">
    <property type="entry name" value="PHOSPHOPANTETHEINE"/>
    <property type="match status" value="1"/>
</dbReference>
<evidence type="ECO:0000259" key="3">
    <source>
        <dbReference type="Pfam" id="PF00550"/>
    </source>
</evidence>
<feature type="domain" description="Carrier" evidence="3">
    <location>
        <begin position="27"/>
        <end position="68"/>
    </location>
</feature>
<keyword evidence="2" id="KW-0597">Phosphoprotein</keyword>
<evidence type="ECO:0000313" key="5">
    <source>
        <dbReference type="Proteomes" id="UP000026739"/>
    </source>
</evidence>
<dbReference type="Pfam" id="PF00550">
    <property type="entry name" value="PP-binding"/>
    <property type="match status" value="1"/>
</dbReference>
<dbReference type="RefSeq" id="WP_033056063.1">
    <property type="nucleotide sequence ID" value="NZ_AZQQ01000066.1"/>
</dbReference>
<name>A0A059L5H6_9PSED</name>
<evidence type="ECO:0000256" key="1">
    <source>
        <dbReference type="ARBA" id="ARBA00022450"/>
    </source>
</evidence>
<dbReference type="InterPro" id="IPR036736">
    <property type="entry name" value="ACP-like_sf"/>
</dbReference>
<dbReference type="Gene3D" id="1.10.1200.10">
    <property type="entry name" value="ACP-like"/>
    <property type="match status" value="1"/>
</dbReference>
<comment type="caution">
    <text evidence="4">The sequence shown here is derived from an EMBL/GenBank/DDBJ whole genome shotgun (WGS) entry which is preliminary data.</text>
</comment>
<protein>
    <recommendedName>
        <fullName evidence="3">Carrier domain-containing protein</fullName>
    </recommendedName>
</protein>